<organism evidence="1 2">
    <name type="scientific">Microbacterium phage Honk</name>
    <dbReference type="NCBI Taxonomy" id="2836095"/>
    <lineage>
        <taxon>Viruses</taxon>
        <taxon>Duplodnaviria</taxon>
        <taxon>Heunggongvirae</taxon>
        <taxon>Uroviricota</taxon>
        <taxon>Caudoviricetes</taxon>
        <taxon>Casidaviridae</taxon>
        <taxon>Honkvirus</taxon>
        <taxon>Honkvirus honk</taxon>
    </lineage>
</organism>
<dbReference type="Proteomes" id="UP000693682">
    <property type="component" value="Segment"/>
</dbReference>
<name>A0A8F3E5K6_9CAUD</name>
<reference evidence="1" key="1">
    <citation type="submission" date="2021-04" db="EMBL/GenBank/DDBJ databases">
        <authorList>
            <person name="Ulbrich M."/>
            <person name="Aldana K.S."/>
            <person name="Brown J.W."/>
            <person name="Campbell D.M."/>
            <person name="Chai A.E."/>
            <person name="Dalson K.A."/>
            <person name="Dembinski E."/>
            <person name="Gomez D.E."/>
            <person name="Gupta K."/>
            <person name="Guyot M."/>
            <person name="Hocutt K.M."/>
            <person name="Holsinger J.M."/>
            <person name="Ibarra L.A."/>
            <person name="Jeon T.-Y."/>
            <person name="Mackenzie M."/>
            <person name="Marquez I.-P.P."/>
            <person name="Mathenge R.W."/>
            <person name="Mo B.F."/>
            <person name="Nelson S."/>
            <person name="Zepeda J."/>
            <person name="Zhang L.J."/>
            <person name="Ngo R."/>
            <person name="Tse V.Y."/>
            <person name="Garlena R.A."/>
            <person name="Russell D.A."/>
            <person name="Pope W.H."/>
            <person name="Jacobs-Sera D."/>
            <person name="Hatfull G.F."/>
            <person name="Reddi K."/>
            <person name="Moberg-Parker J."/>
            <person name="Freise A.C."/>
        </authorList>
    </citation>
    <scope>NUCLEOTIDE SEQUENCE</scope>
</reference>
<proteinExistence type="predicted"/>
<gene>
    <name evidence="1" type="primary">57</name>
    <name evidence="1" type="ORF">SEA_HONK_57</name>
</gene>
<sequence length="80" mass="8510">MPTPPLPWLDKSLDGHALTVLVNGPHVVAYARTEAADGSPIFDLVHVLGGRTRSLVLLGEAELSDELDAIADGAREPVRE</sequence>
<evidence type="ECO:0000313" key="1">
    <source>
        <dbReference type="EMBL" id="QWY81880.1"/>
    </source>
</evidence>
<accession>A0A8F3E5K6</accession>
<protein>
    <submittedName>
        <fullName evidence="1">Uncharacterized protein</fullName>
    </submittedName>
</protein>
<dbReference type="EMBL" id="MW862981">
    <property type="protein sequence ID" value="QWY81880.1"/>
    <property type="molecule type" value="Genomic_DNA"/>
</dbReference>
<evidence type="ECO:0000313" key="2">
    <source>
        <dbReference type="Proteomes" id="UP000693682"/>
    </source>
</evidence>
<keyword evidence="2" id="KW-1185">Reference proteome</keyword>